<comment type="subunit">
    <text evidence="1">Component of the nuclear pore complex (NPC)-associated TREX-2 complex (transcription and export complex 2), composed of at least SUS1, SAC3, THP1, SEM1, and CDC31. TREX-2 contains 2 SUS1 chains. The TREX-2 complex interacts with the nucleoporin NUP1. Component of the 1.8 MDa SAGA transcription coactivator-HAT complex. SAGA is built of 5 distinct domains with specialized functions. Within the SAGA complex, SUS1, SGF11, SGF73 and UBP8 form an additional subcomplex of SAGA called the DUB module (deubiquitination module). Interacts directly with THP1, SAC3, SGF11, and with the RNA polymerase II.</text>
</comment>
<dbReference type="STRING" id="230819.A0A5C3KV87"/>
<dbReference type="GO" id="GO:0071819">
    <property type="term" value="C:DUBm complex"/>
    <property type="evidence" value="ECO:0007669"/>
    <property type="project" value="UniProtKB-UniRule"/>
</dbReference>
<dbReference type="AlphaFoldDB" id="A0A5C3KV87"/>
<dbReference type="GO" id="GO:0000124">
    <property type="term" value="C:SAGA complex"/>
    <property type="evidence" value="ECO:0007669"/>
    <property type="project" value="UniProtKB-UniRule"/>
</dbReference>
<dbReference type="InterPro" id="IPR018783">
    <property type="entry name" value="TF_ENY2"/>
</dbReference>
<dbReference type="GO" id="GO:0003713">
    <property type="term" value="F:transcription coactivator activity"/>
    <property type="evidence" value="ECO:0007669"/>
    <property type="project" value="UniProtKB-UniRule"/>
</dbReference>
<comment type="similarity">
    <text evidence="1">Belongs to the ENY2 family.</text>
</comment>
<dbReference type="GO" id="GO:0006368">
    <property type="term" value="P:transcription elongation by RNA polymerase II"/>
    <property type="evidence" value="ECO:0007669"/>
    <property type="project" value="UniProtKB-UniRule"/>
</dbReference>
<name>A0A5C3KV87_COPMA</name>
<comment type="function">
    <text evidence="1">Involved in mRNA export coupled transcription activation by association with both the TREX-2 and the SAGA complexes. At the promoters, SAGA is required for recruitment of the basal transcription machinery. It influences RNA polymerase II transcriptional activity through different activities such as TBP interaction and promoter selectivity, interaction with transcription activators, and chromatin modification through histone acetylation and deubiquitination. Within the SAGA complex, participates to a subcomplex required for deubiquitination of H2B and for the maintenance of steady-state H3 methylation levels. The TREX-2 complex functions in docking export-competent ribonucleoprotein particles (mRNPs) to the nuclear entrance of the nuclear pore complex (nuclear basket). TREX-2 participates in mRNA export and accurate chromatin positioning in the nucleus by tethering genes to the nuclear periphery. May also be involved in cytoplasmic mRNA decay by interaction with components of P-bodies.</text>
</comment>
<keyword evidence="1" id="KW-0653">Protein transport</keyword>
<keyword evidence="1" id="KW-0156">Chromatin regulator</keyword>
<dbReference type="OrthoDB" id="6221744at2759"/>
<dbReference type="Gene3D" id="1.10.246.140">
    <property type="match status" value="1"/>
</dbReference>
<reference evidence="2 3" key="1">
    <citation type="journal article" date="2019" name="Nat. Ecol. Evol.">
        <title>Megaphylogeny resolves global patterns of mushroom evolution.</title>
        <authorList>
            <person name="Varga T."/>
            <person name="Krizsan K."/>
            <person name="Foldi C."/>
            <person name="Dima B."/>
            <person name="Sanchez-Garcia M."/>
            <person name="Sanchez-Ramirez S."/>
            <person name="Szollosi G.J."/>
            <person name="Szarkandi J.G."/>
            <person name="Papp V."/>
            <person name="Albert L."/>
            <person name="Andreopoulos W."/>
            <person name="Angelini C."/>
            <person name="Antonin V."/>
            <person name="Barry K.W."/>
            <person name="Bougher N.L."/>
            <person name="Buchanan P."/>
            <person name="Buyck B."/>
            <person name="Bense V."/>
            <person name="Catcheside P."/>
            <person name="Chovatia M."/>
            <person name="Cooper J."/>
            <person name="Damon W."/>
            <person name="Desjardin D."/>
            <person name="Finy P."/>
            <person name="Geml J."/>
            <person name="Haridas S."/>
            <person name="Hughes K."/>
            <person name="Justo A."/>
            <person name="Karasinski D."/>
            <person name="Kautmanova I."/>
            <person name="Kiss B."/>
            <person name="Kocsube S."/>
            <person name="Kotiranta H."/>
            <person name="LaButti K.M."/>
            <person name="Lechner B.E."/>
            <person name="Liimatainen K."/>
            <person name="Lipzen A."/>
            <person name="Lukacs Z."/>
            <person name="Mihaltcheva S."/>
            <person name="Morgado L.N."/>
            <person name="Niskanen T."/>
            <person name="Noordeloos M.E."/>
            <person name="Ohm R.A."/>
            <person name="Ortiz-Santana B."/>
            <person name="Ovrebo C."/>
            <person name="Racz N."/>
            <person name="Riley R."/>
            <person name="Savchenko A."/>
            <person name="Shiryaev A."/>
            <person name="Soop K."/>
            <person name="Spirin V."/>
            <person name="Szebenyi C."/>
            <person name="Tomsovsky M."/>
            <person name="Tulloss R.E."/>
            <person name="Uehling J."/>
            <person name="Grigoriev I.V."/>
            <person name="Vagvolgyi C."/>
            <person name="Papp T."/>
            <person name="Martin F.M."/>
            <person name="Miettinen O."/>
            <person name="Hibbett D.S."/>
            <person name="Nagy L.G."/>
        </authorList>
    </citation>
    <scope>NUCLEOTIDE SEQUENCE [LARGE SCALE GENOMIC DNA]</scope>
    <source>
        <strain evidence="2 3">CBS 121175</strain>
    </source>
</reference>
<dbReference type="GO" id="GO:0070390">
    <property type="term" value="C:transcription export complex 2"/>
    <property type="evidence" value="ECO:0007669"/>
    <property type="project" value="UniProtKB-UniRule"/>
</dbReference>
<dbReference type="GO" id="GO:0015031">
    <property type="term" value="P:protein transport"/>
    <property type="evidence" value="ECO:0007669"/>
    <property type="project" value="UniProtKB-KW"/>
</dbReference>
<dbReference type="InterPro" id="IPR038212">
    <property type="entry name" value="TF_EnY2_sf"/>
</dbReference>
<dbReference type="GO" id="GO:0006406">
    <property type="term" value="P:mRNA export from nucleus"/>
    <property type="evidence" value="ECO:0007669"/>
    <property type="project" value="UniProtKB-UniRule"/>
</dbReference>
<dbReference type="Proteomes" id="UP000307440">
    <property type="component" value="Unassembled WGS sequence"/>
</dbReference>
<sequence length="95" mass="11122">MPSQDLDVLHQDIRRRLIESGEWDHIRAVLYARLNESGWVDEIKDQTKEKARTMEPLSFERLFEGIKPTAQNTIPLSVKREVNALIRQSLQKHLS</sequence>
<proteinExistence type="inferred from homology"/>
<organism evidence="2 3">
    <name type="scientific">Coprinopsis marcescibilis</name>
    <name type="common">Agaric fungus</name>
    <name type="synonym">Psathyrella marcescibilis</name>
    <dbReference type="NCBI Taxonomy" id="230819"/>
    <lineage>
        <taxon>Eukaryota</taxon>
        <taxon>Fungi</taxon>
        <taxon>Dikarya</taxon>
        <taxon>Basidiomycota</taxon>
        <taxon>Agaricomycotina</taxon>
        <taxon>Agaricomycetes</taxon>
        <taxon>Agaricomycetidae</taxon>
        <taxon>Agaricales</taxon>
        <taxon>Agaricineae</taxon>
        <taxon>Psathyrellaceae</taxon>
        <taxon>Coprinopsis</taxon>
    </lineage>
</organism>
<keyword evidence="1" id="KW-0805">Transcription regulation</keyword>
<dbReference type="GO" id="GO:0005654">
    <property type="term" value="C:nucleoplasm"/>
    <property type="evidence" value="ECO:0007669"/>
    <property type="project" value="UniProtKB-SubCell"/>
</dbReference>
<keyword evidence="1" id="KW-0804">Transcription</keyword>
<dbReference type="EMBL" id="ML210200">
    <property type="protein sequence ID" value="TFK24446.1"/>
    <property type="molecule type" value="Genomic_DNA"/>
</dbReference>
<dbReference type="GO" id="GO:0005643">
    <property type="term" value="C:nuclear pore"/>
    <property type="evidence" value="ECO:0007669"/>
    <property type="project" value="UniProtKB-UniRule"/>
</dbReference>
<keyword evidence="1" id="KW-0539">Nucleus</keyword>
<comment type="subcellular location">
    <subcellularLocation>
        <location evidence="1">Nucleus</location>
        <location evidence="1">Nucleoplasm</location>
    </subcellularLocation>
    <subcellularLocation>
        <location evidence="1">Cytoplasm</location>
        <location evidence="1">P-body</location>
    </subcellularLocation>
</comment>
<dbReference type="HAMAP" id="MF_03046">
    <property type="entry name" value="ENY2_Sus1"/>
    <property type="match status" value="1"/>
</dbReference>
<dbReference type="PANTHER" id="PTHR12514">
    <property type="entry name" value="ENHANCER OF YELLOW 2 TRANSCRIPTION FACTOR"/>
    <property type="match status" value="1"/>
</dbReference>
<dbReference type="GO" id="GO:0000932">
    <property type="term" value="C:P-body"/>
    <property type="evidence" value="ECO:0007669"/>
    <property type="project" value="UniProtKB-SubCell"/>
</dbReference>
<dbReference type="Pfam" id="PF10163">
    <property type="entry name" value="EnY2"/>
    <property type="match status" value="1"/>
</dbReference>
<evidence type="ECO:0000313" key="2">
    <source>
        <dbReference type="EMBL" id="TFK24446.1"/>
    </source>
</evidence>
<keyword evidence="1" id="KW-0963">Cytoplasm</keyword>
<accession>A0A5C3KV87</accession>
<keyword evidence="1" id="KW-0811">Translocation</keyword>
<protein>
    <recommendedName>
        <fullName evidence="1">Transcription and mRNA export factor SUS1</fullName>
    </recommendedName>
</protein>
<evidence type="ECO:0000313" key="3">
    <source>
        <dbReference type="Proteomes" id="UP000307440"/>
    </source>
</evidence>
<evidence type="ECO:0000256" key="1">
    <source>
        <dbReference type="HAMAP-Rule" id="MF_03046"/>
    </source>
</evidence>
<keyword evidence="3" id="KW-1185">Reference proteome</keyword>
<keyword evidence="1" id="KW-0010">Activator</keyword>
<keyword evidence="1" id="KW-0509">mRNA transport</keyword>
<dbReference type="GO" id="GO:0006325">
    <property type="term" value="P:chromatin organization"/>
    <property type="evidence" value="ECO:0007669"/>
    <property type="project" value="UniProtKB-KW"/>
</dbReference>
<keyword evidence="1" id="KW-0813">Transport</keyword>
<gene>
    <name evidence="1" type="primary">SUS1</name>
    <name evidence="2" type="ORF">FA15DRAFT_669548</name>
</gene>